<gene>
    <name evidence="1" type="ORF">HanXRQr2_Chr01g0009011</name>
</gene>
<comment type="caution">
    <text evidence="1">The sequence shown here is derived from an EMBL/GenBank/DDBJ whole genome shotgun (WGS) entry which is preliminary data.</text>
</comment>
<evidence type="ECO:0000313" key="1">
    <source>
        <dbReference type="EMBL" id="KAF5821030.1"/>
    </source>
</evidence>
<accession>A0A9K3P2J6</accession>
<name>A0A9K3P2J6_HELAN</name>
<organism evidence="1 2">
    <name type="scientific">Helianthus annuus</name>
    <name type="common">Common sunflower</name>
    <dbReference type="NCBI Taxonomy" id="4232"/>
    <lineage>
        <taxon>Eukaryota</taxon>
        <taxon>Viridiplantae</taxon>
        <taxon>Streptophyta</taxon>
        <taxon>Embryophyta</taxon>
        <taxon>Tracheophyta</taxon>
        <taxon>Spermatophyta</taxon>
        <taxon>Magnoliopsida</taxon>
        <taxon>eudicotyledons</taxon>
        <taxon>Gunneridae</taxon>
        <taxon>Pentapetalae</taxon>
        <taxon>asterids</taxon>
        <taxon>campanulids</taxon>
        <taxon>Asterales</taxon>
        <taxon>Asteraceae</taxon>
        <taxon>Asteroideae</taxon>
        <taxon>Heliantheae alliance</taxon>
        <taxon>Heliantheae</taxon>
        <taxon>Helianthus</taxon>
    </lineage>
</organism>
<reference evidence="1" key="2">
    <citation type="submission" date="2020-06" db="EMBL/GenBank/DDBJ databases">
        <title>Helianthus annuus Genome sequencing and assembly Release 2.</title>
        <authorList>
            <person name="Gouzy J."/>
            <person name="Langlade N."/>
            <person name="Munos S."/>
        </authorList>
    </citation>
    <scope>NUCLEOTIDE SEQUENCE</scope>
    <source>
        <tissue evidence="1">Leaves</tissue>
    </source>
</reference>
<reference evidence="1" key="1">
    <citation type="journal article" date="2017" name="Nature">
        <title>The sunflower genome provides insights into oil metabolism, flowering and Asterid evolution.</title>
        <authorList>
            <person name="Badouin H."/>
            <person name="Gouzy J."/>
            <person name="Grassa C.J."/>
            <person name="Murat F."/>
            <person name="Staton S.E."/>
            <person name="Cottret L."/>
            <person name="Lelandais-Briere C."/>
            <person name="Owens G.L."/>
            <person name="Carrere S."/>
            <person name="Mayjonade B."/>
            <person name="Legrand L."/>
            <person name="Gill N."/>
            <person name="Kane N.C."/>
            <person name="Bowers J.E."/>
            <person name="Hubner S."/>
            <person name="Bellec A."/>
            <person name="Berard A."/>
            <person name="Berges H."/>
            <person name="Blanchet N."/>
            <person name="Boniface M.C."/>
            <person name="Brunel D."/>
            <person name="Catrice O."/>
            <person name="Chaidir N."/>
            <person name="Claudel C."/>
            <person name="Donnadieu C."/>
            <person name="Faraut T."/>
            <person name="Fievet G."/>
            <person name="Helmstetter N."/>
            <person name="King M."/>
            <person name="Knapp S.J."/>
            <person name="Lai Z."/>
            <person name="Le Paslier M.C."/>
            <person name="Lippi Y."/>
            <person name="Lorenzon L."/>
            <person name="Mandel J.R."/>
            <person name="Marage G."/>
            <person name="Marchand G."/>
            <person name="Marquand E."/>
            <person name="Bret-Mestries E."/>
            <person name="Morien E."/>
            <person name="Nambeesan S."/>
            <person name="Nguyen T."/>
            <person name="Pegot-Espagnet P."/>
            <person name="Pouilly N."/>
            <person name="Raftis F."/>
            <person name="Sallet E."/>
            <person name="Schiex T."/>
            <person name="Thomas J."/>
            <person name="Vandecasteele C."/>
            <person name="Vares D."/>
            <person name="Vear F."/>
            <person name="Vautrin S."/>
            <person name="Crespi M."/>
            <person name="Mangin B."/>
            <person name="Burke J.M."/>
            <person name="Salse J."/>
            <person name="Munos S."/>
            <person name="Vincourt P."/>
            <person name="Rieseberg L.H."/>
            <person name="Langlade N.B."/>
        </authorList>
    </citation>
    <scope>NUCLEOTIDE SEQUENCE</scope>
    <source>
        <tissue evidence="1">Leaves</tissue>
    </source>
</reference>
<keyword evidence="2" id="KW-1185">Reference proteome</keyword>
<evidence type="ECO:0000313" key="2">
    <source>
        <dbReference type="Proteomes" id="UP000215914"/>
    </source>
</evidence>
<proteinExistence type="predicted"/>
<dbReference type="Gramene" id="mRNA:HanXRQr2_Chr01g0009011">
    <property type="protein sequence ID" value="mRNA:HanXRQr2_Chr01g0009011"/>
    <property type="gene ID" value="HanXRQr2_Chr01g0009011"/>
</dbReference>
<dbReference type="AlphaFoldDB" id="A0A9K3P2J6"/>
<sequence>MQSKLWKAPAIVGIKKSPTTKKEASTSTANLVKIQDIMEIIKKDIIYTI</sequence>
<dbReference type="EMBL" id="MNCJ02000316">
    <property type="protein sequence ID" value="KAF5821030.1"/>
    <property type="molecule type" value="Genomic_DNA"/>
</dbReference>
<dbReference type="Proteomes" id="UP000215914">
    <property type="component" value="Unassembled WGS sequence"/>
</dbReference>
<protein>
    <submittedName>
        <fullName evidence="1">Uncharacterized protein</fullName>
    </submittedName>
</protein>